<keyword evidence="2" id="KW-1185">Reference proteome</keyword>
<comment type="caution">
    <text evidence="1">The sequence shown here is derived from an EMBL/GenBank/DDBJ whole genome shotgun (WGS) entry which is preliminary data.</text>
</comment>
<reference evidence="1 2" key="1">
    <citation type="submission" date="2023-04" db="EMBL/GenBank/DDBJ databases">
        <title>Forest soil microbial communities from Buena Vista Peninsula, Colon Province, Panama.</title>
        <authorList>
            <person name="Bouskill N."/>
        </authorList>
    </citation>
    <scope>NUCLEOTIDE SEQUENCE [LARGE SCALE GENOMIC DNA]</scope>
    <source>
        <strain evidence="1 2">GGS1</strain>
    </source>
</reference>
<dbReference type="EMBL" id="JARXVH010000011">
    <property type="protein sequence ID" value="MDH6219220.1"/>
    <property type="molecule type" value="Genomic_DNA"/>
</dbReference>
<proteinExistence type="predicted"/>
<accession>A0ABT6LTK3</accession>
<organism evidence="1 2">
    <name type="scientific">Streptomyces pseudovenezuelae</name>
    <dbReference type="NCBI Taxonomy" id="67350"/>
    <lineage>
        <taxon>Bacteria</taxon>
        <taxon>Bacillati</taxon>
        <taxon>Actinomycetota</taxon>
        <taxon>Actinomycetes</taxon>
        <taxon>Kitasatosporales</taxon>
        <taxon>Streptomycetaceae</taxon>
        <taxon>Streptomyces</taxon>
        <taxon>Streptomyces aurantiacus group</taxon>
    </lineage>
</organism>
<sequence>MICSRSVAESRANRFIGAVSSAVDPRVAMVDRSARLALSERICTSSAATCAPATSATIQLPDPAADAQPTPQLVTAVCSAQRSGGVWTVTVAAQYADGSVRYYAVPPLFVAPRPTASPPCCALRSRSWQDPCWCRSRAHGSGVATAIEALSGSAGERADDGERLTAHAFLPPAAEPALAHLHGLERALAELATPLRMPSGSPLVGA</sequence>
<gene>
    <name evidence="1" type="ORF">M2283_006554</name>
</gene>
<protein>
    <submittedName>
        <fullName evidence="1">Uncharacterized protein</fullName>
    </submittedName>
</protein>
<evidence type="ECO:0000313" key="1">
    <source>
        <dbReference type="EMBL" id="MDH6219220.1"/>
    </source>
</evidence>
<evidence type="ECO:0000313" key="2">
    <source>
        <dbReference type="Proteomes" id="UP001160499"/>
    </source>
</evidence>
<name>A0ABT6LTK3_9ACTN</name>
<dbReference type="Proteomes" id="UP001160499">
    <property type="component" value="Unassembled WGS sequence"/>
</dbReference>